<dbReference type="InterPro" id="IPR014710">
    <property type="entry name" value="RmlC-like_jellyroll"/>
</dbReference>
<dbReference type="CDD" id="cd07010">
    <property type="entry name" value="cupin_PMI_type_I_N_bac"/>
    <property type="match status" value="1"/>
</dbReference>
<dbReference type="RefSeq" id="WP_233696268.1">
    <property type="nucleotide sequence ID" value="NZ_JAJNBZ010000004.1"/>
</dbReference>
<sequence>MFNKYPHNVIHSSVSCEGDRPLAWMPQGLEHGTEPIAEAIMSALNNSNQDKLVVALDSTHGANMRFVIARIVERLDREQVSAHVYSTTSLMHSGDTLRRQFHRYITDNRAFGYMASDADVGDYFMTDAKERFAAAVEADSAVHSHRSDASRKQIILLFGPGALWIVQPNVHLSFFFDVSREYQQLEHRKNLCNLGMSWNRDHVETYKICLFLEWPVWETYRKRNLERFDYYVDMNKPKEPVVTTTAGLRRMLEQVAAQPLRVKPFFAPGVWGGQYLKELCDLPQDWVNCAWSFEPIAPENSMLIQYEGRMIEVPFTLLMTYEYNRVMGERPVALFGDYFPVRFDYLDTIDGSNLSCQVHPKQEYVEVNFNEHMTQQESYYIMELKDGAKVYLGLTGRSTPDSFFGAVREAQETGVPMPFTDYVNEFDAKKGDLFLIPPGTVHCSGEGNLVLEVSSTTWWFTFKIYDYLRKDLDGKPRPISIEHAEHNVDFDKNTDWVKRHLMSEPQLLGEQGANQEYLLGQHDDLLFCVKQVHLFDRWEDDTKGEFVMYNLVEGERVRLVPLDNEAKAVEFGYAEAYIVPASVGRYRLENAGGTPCKLVKAGVASNWSTPLLPHGWRTGEEA</sequence>
<dbReference type="Proteomes" id="UP001199916">
    <property type="component" value="Unassembled WGS sequence"/>
</dbReference>
<dbReference type="PANTHER" id="PTHR42742">
    <property type="entry name" value="TRANSCRIPTIONAL REPRESSOR MPRA"/>
    <property type="match status" value="1"/>
</dbReference>
<proteinExistence type="predicted"/>
<keyword evidence="3" id="KW-0413">Isomerase</keyword>
<reference evidence="3 4" key="1">
    <citation type="submission" date="2021-11" db="EMBL/GenBank/DDBJ databases">
        <title>Draft genome sequence of Paenibacillus profundus YoMME, a new Gram-positive bacteria with exoelectrogenic properties.</title>
        <authorList>
            <person name="Hubenova Y."/>
            <person name="Hubenova E."/>
            <person name="Manasiev Y."/>
            <person name="Peykov S."/>
            <person name="Mitov M."/>
        </authorList>
    </citation>
    <scope>NUCLEOTIDE SEQUENCE [LARGE SCALE GENOMIC DNA]</scope>
    <source>
        <strain evidence="3 4">YoMME</strain>
    </source>
</reference>
<protein>
    <submittedName>
        <fullName evidence="3">Class I mannose-6-phosphate isomerase</fullName>
    </submittedName>
</protein>
<evidence type="ECO:0000256" key="2">
    <source>
        <dbReference type="ARBA" id="ARBA00022833"/>
    </source>
</evidence>
<dbReference type="PROSITE" id="PS51257">
    <property type="entry name" value="PROKAR_LIPOPROTEIN"/>
    <property type="match status" value="1"/>
</dbReference>
<evidence type="ECO:0000256" key="1">
    <source>
        <dbReference type="ARBA" id="ARBA00022723"/>
    </source>
</evidence>
<dbReference type="PANTHER" id="PTHR42742:SF3">
    <property type="entry name" value="FRUCTOKINASE"/>
    <property type="match status" value="1"/>
</dbReference>
<accession>A0ABS8YFG1</accession>
<dbReference type="EMBL" id="JAJNBZ010000004">
    <property type="protein sequence ID" value="MCE5169208.1"/>
    <property type="molecule type" value="Genomic_DNA"/>
</dbReference>
<evidence type="ECO:0000313" key="4">
    <source>
        <dbReference type="Proteomes" id="UP001199916"/>
    </source>
</evidence>
<keyword evidence="1" id="KW-0479">Metal-binding</keyword>
<evidence type="ECO:0000313" key="3">
    <source>
        <dbReference type="EMBL" id="MCE5169208.1"/>
    </source>
</evidence>
<organism evidence="3 4">
    <name type="scientific">Paenibacillus profundus</name>
    <dbReference type="NCBI Taxonomy" id="1173085"/>
    <lineage>
        <taxon>Bacteria</taxon>
        <taxon>Bacillati</taxon>
        <taxon>Bacillota</taxon>
        <taxon>Bacilli</taxon>
        <taxon>Bacillales</taxon>
        <taxon>Paenibacillaceae</taxon>
        <taxon>Paenibacillus</taxon>
    </lineage>
</organism>
<dbReference type="InterPro" id="IPR051804">
    <property type="entry name" value="Carb_Metab_Reg_Kinase/Isom"/>
</dbReference>
<comment type="caution">
    <text evidence="3">The sequence shown here is derived from an EMBL/GenBank/DDBJ whole genome shotgun (WGS) entry which is preliminary data.</text>
</comment>
<name>A0ABS8YFG1_9BACL</name>
<dbReference type="SUPFAM" id="SSF51182">
    <property type="entry name" value="RmlC-like cupins"/>
    <property type="match status" value="1"/>
</dbReference>
<dbReference type="InterPro" id="IPR011051">
    <property type="entry name" value="RmlC_Cupin_sf"/>
</dbReference>
<gene>
    <name evidence="3" type="ORF">LQV63_07785</name>
</gene>
<keyword evidence="4" id="KW-1185">Reference proteome</keyword>
<dbReference type="Gene3D" id="2.60.120.10">
    <property type="entry name" value="Jelly Rolls"/>
    <property type="match status" value="1"/>
</dbReference>
<dbReference type="GO" id="GO:0016853">
    <property type="term" value="F:isomerase activity"/>
    <property type="evidence" value="ECO:0007669"/>
    <property type="project" value="UniProtKB-KW"/>
</dbReference>
<keyword evidence="2" id="KW-0862">Zinc</keyword>